<evidence type="ECO:0000256" key="1">
    <source>
        <dbReference type="SAM" id="SignalP"/>
    </source>
</evidence>
<keyword evidence="1" id="KW-0732">Signal</keyword>
<dbReference type="EMBL" id="MU006466">
    <property type="protein sequence ID" value="KAF2843933.1"/>
    <property type="molecule type" value="Genomic_DNA"/>
</dbReference>
<organism evidence="3 4">
    <name type="scientific">Plenodomus tracheiphilus IPT5</name>
    <dbReference type="NCBI Taxonomy" id="1408161"/>
    <lineage>
        <taxon>Eukaryota</taxon>
        <taxon>Fungi</taxon>
        <taxon>Dikarya</taxon>
        <taxon>Ascomycota</taxon>
        <taxon>Pezizomycotina</taxon>
        <taxon>Dothideomycetes</taxon>
        <taxon>Pleosporomycetidae</taxon>
        <taxon>Pleosporales</taxon>
        <taxon>Pleosporineae</taxon>
        <taxon>Leptosphaeriaceae</taxon>
        <taxon>Plenodomus</taxon>
    </lineage>
</organism>
<name>A0A6A7ALU6_9PLEO</name>
<dbReference type="AlphaFoldDB" id="A0A6A7ALU6"/>
<gene>
    <name evidence="3" type="ORF">T440DRAFT_473680</name>
    <name evidence="2" type="ORF">T440DRAFT_473800</name>
</gene>
<evidence type="ECO:0000313" key="4">
    <source>
        <dbReference type="Proteomes" id="UP000799423"/>
    </source>
</evidence>
<reference evidence="3" key="1">
    <citation type="submission" date="2020-01" db="EMBL/GenBank/DDBJ databases">
        <authorList>
            <consortium name="DOE Joint Genome Institute"/>
            <person name="Haridas S."/>
            <person name="Albert R."/>
            <person name="Binder M."/>
            <person name="Bloem J."/>
            <person name="Labutti K."/>
            <person name="Salamov A."/>
            <person name="Andreopoulos B."/>
            <person name="Baker S.E."/>
            <person name="Barry K."/>
            <person name="Bills G."/>
            <person name="Bluhm B.H."/>
            <person name="Cannon C."/>
            <person name="Castanera R."/>
            <person name="Culley D.E."/>
            <person name="Daum C."/>
            <person name="Ezra D."/>
            <person name="Gonzalez J.B."/>
            <person name="Henrissat B."/>
            <person name="Kuo A."/>
            <person name="Liang C."/>
            <person name="Lipzen A."/>
            <person name="Lutzoni F."/>
            <person name="Magnuson J."/>
            <person name="Mondo S."/>
            <person name="Nolan M."/>
            <person name="Ohm R."/>
            <person name="Pangilinan J."/>
            <person name="Park H.-J."/>
            <person name="Ramirez L."/>
            <person name="Alfaro M."/>
            <person name="Sun H."/>
            <person name="Tritt A."/>
            <person name="Yoshinaga Y."/>
            <person name="Zwiers L.-H."/>
            <person name="Turgeon B.G."/>
            <person name="Goodwin S.B."/>
            <person name="Spatafora J.W."/>
            <person name="Crous P.W."/>
            <person name="Grigoriev I.V."/>
        </authorList>
    </citation>
    <scope>NUCLEOTIDE SEQUENCE</scope>
    <source>
        <strain evidence="3">IPT5</strain>
    </source>
</reference>
<dbReference type="OrthoDB" id="3795501at2759"/>
<dbReference type="EMBL" id="MU006424">
    <property type="protein sequence ID" value="KAF2844080.1"/>
    <property type="molecule type" value="Genomic_DNA"/>
</dbReference>
<protein>
    <recommendedName>
        <fullName evidence="5">Lytic polysaccharide monooxygenase</fullName>
    </recommendedName>
</protein>
<accession>A0A6A7ALU6</accession>
<proteinExistence type="predicted"/>
<feature type="signal peptide" evidence="1">
    <location>
        <begin position="1"/>
        <end position="18"/>
    </location>
</feature>
<evidence type="ECO:0008006" key="5">
    <source>
        <dbReference type="Google" id="ProtNLM"/>
    </source>
</evidence>
<dbReference type="Proteomes" id="UP000799423">
    <property type="component" value="Unassembled WGS sequence"/>
</dbReference>
<evidence type="ECO:0000313" key="3">
    <source>
        <dbReference type="EMBL" id="KAF2844080.1"/>
    </source>
</evidence>
<feature type="chain" id="PRO_5040688481" description="Lytic polysaccharide monooxygenase" evidence="1">
    <location>
        <begin position="19"/>
        <end position="184"/>
    </location>
</feature>
<evidence type="ECO:0000313" key="2">
    <source>
        <dbReference type="EMBL" id="KAF2843933.1"/>
    </source>
</evidence>
<keyword evidence="4" id="KW-1185">Reference proteome</keyword>
<sequence>MHFSTLFLPLFLMGMAASSPIQATDGDNSIAKVDGTAAVVEPNALPVHEIPAFIADEDIAVPDLSAPATNSPSADEKSLDRRARVETGEFMIGRSYAQRTVTTMTVHGVSVIVTAWFNGIHTVFVQMAPAFPGAPKFVMAGFEDPEKRITTAVVRWAWDEVKSITAPGGHTYQFDDIFRFFWNS</sequence>